<dbReference type="SUPFAM" id="SSF53335">
    <property type="entry name" value="S-adenosyl-L-methionine-dependent methyltransferases"/>
    <property type="match status" value="1"/>
</dbReference>
<keyword evidence="8" id="KW-0949">S-adenosyl-L-methionine</keyword>
<dbReference type="PANTHER" id="PTHR10259">
    <property type="entry name" value="THIOPURINE S-METHYLTRANSFERASE"/>
    <property type="match status" value="1"/>
</dbReference>
<dbReference type="OrthoDB" id="276151at2759"/>
<evidence type="ECO:0000256" key="5">
    <source>
        <dbReference type="ARBA" id="ARBA00022490"/>
    </source>
</evidence>
<dbReference type="InterPro" id="IPR008854">
    <property type="entry name" value="TPMT"/>
</dbReference>
<evidence type="ECO:0000256" key="3">
    <source>
        <dbReference type="ARBA" id="ARBA00008145"/>
    </source>
</evidence>
<dbReference type="OMA" id="EKWVNRN"/>
<dbReference type="STRING" id="283909.R7V411"/>
<reference evidence="10 12" key="2">
    <citation type="journal article" date="2013" name="Nature">
        <title>Insights into bilaterian evolution from three spiralian genomes.</title>
        <authorList>
            <person name="Simakov O."/>
            <person name="Marletaz F."/>
            <person name="Cho S.J."/>
            <person name="Edsinger-Gonzales E."/>
            <person name="Havlak P."/>
            <person name="Hellsten U."/>
            <person name="Kuo D.H."/>
            <person name="Larsson T."/>
            <person name="Lv J."/>
            <person name="Arendt D."/>
            <person name="Savage R."/>
            <person name="Osoegawa K."/>
            <person name="de Jong P."/>
            <person name="Grimwood J."/>
            <person name="Chapman J.A."/>
            <person name="Shapiro H."/>
            <person name="Aerts A."/>
            <person name="Otillar R.P."/>
            <person name="Terry A.Y."/>
            <person name="Boore J.L."/>
            <person name="Grigoriev I.V."/>
            <person name="Lindberg D.R."/>
            <person name="Seaver E.C."/>
            <person name="Weisblat D.A."/>
            <person name="Putnam N.H."/>
            <person name="Rokhsar D.S."/>
        </authorList>
    </citation>
    <scope>NUCLEOTIDE SEQUENCE</scope>
    <source>
        <strain evidence="10 12">I ESC-2004</strain>
    </source>
</reference>
<dbReference type="Pfam" id="PF05724">
    <property type="entry name" value="TPMT"/>
    <property type="match status" value="1"/>
</dbReference>
<dbReference type="GO" id="GO:0005737">
    <property type="term" value="C:cytoplasm"/>
    <property type="evidence" value="ECO:0007669"/>
    <property type="project" value="UniProtKB-SubCell"/>
</dbReference>
<evidence type="ECO:0000313" key="11">
    <source>
        <dbReference type="EnsemblMetazoa" id="CapteP184405"/>
    </source>
</evidence>
<keyword evidence="12" id="KW-1185">Reference proteome</keyword>
<reference evidence="12" key="1">
    <citation type="submission" date="2012-12" db="EMBL/GenBank/DDBJ databases">
        <authorList>
            <person name="Hellsten U."/>
            <person name="Grimwood J."/>
            <person name="Chapman J.A."/>
            <person name="Shapiro H."/>
            <person name="Aerts A."/>
            <person name="Otillar R.P."/>
            <person name="Terry A.Y."/>
            <person name="Boore J.L."/>
            <person name="Simakov O."/>
            <person name="Marletaz F."/>
            <person name="Cho S.-J."/>
            <person name="Edsinger-Gonzales E."/>
            <person name="Havlak P."/>
            <person name="Kuo D.-H."/>
            <person name="Larsson T."/>
            <person name="Lv J."/>
            <person name="Arendt D."/>
            <person name="Savage R."/>
            <person name="Osoegawa K."/>
            <person name="de Jong P."/>
            <person name="Lindberg D.R."/>
            <person name="Seaver E.C."/>
            <person name="Weisblat D.A."/>
            <person name="Putnam N.H."/>
            <person name="Grigoriev I.V."/>
            <person name="Rokhsar D.S."/>
        </authorList>
    </citation>
    <scope>NUCLEOTIDE SEQUENCE</scope>
    <source>
        <strain evidence="12">I ESC-2004</strain>
    </source>
</reference>
<evidence type="ECO:0000256" key="2">
    <source>
        <dbReference type="ARBA" id="ARBA00004496"/>
    </source>
</evidence>
<reference evidence="11" key="3">
    <citation type="submission" date="2015-06" db="UniProtKB">
        <authorList>
            <consortium name="EnsemblMetazoa"/>
        </authorList>
    </citation>
    <scope>IDENTIFICATION</scope>
</reference>
<sequence length="249" mass="28401">MSETKVENEGKKESQFGDLNNTGEDMDRDKWQKVWESGMTRFHLKYVHPMLERFYDTLVAGRSGSLRIFLPMSGKSKDINWLAEKGHCVIGVEFAEFACRQFFNDHEIAFTEEIMNKGCTVFKSSDGAKNVTLYCCDFYSIDKSITGELDAVWDRGALAAINPGDRKKYVETMCRVLSPSTVYLVDTFLVDNTVFAGPPHNFPIDELKSLFASHATVEHLAERDGMTDWQRSWGVDYFYENVSSVKFQG</sequence>
<dbReference type="FunFam" id="3.40.50.150:FF:000101">
    <property type="entry name" value="Thiopurine S-methyltransferase"/>
    <property type="match status" value="1"/>
</dbReference>
<comment type="similarity">
    <text evidence="3">Belongs to the class I-like SAM-binding methyltransferase superfamily. TPMT family.</text>
</comment>
<gene>
    <name evidence="10" type="ORF">CAPTEDRAFT_184405</name>
</gene>
<accession>R7V411</accession>
<evidence type="ECO:0000256" key="1">
    <source>
        <dbReference type="ARBA" id="ARBA00000903"/>
    </source>
</evidence>
<dbReference type="EnsemblMetazoa" id="CapteT184405">
    <property type="protein sequence ID" value="CapteP184405"/>
    <property type="gene ID" value="CapteG184405"/>
</dbReference>
<dbReference type="PANTHER" id="PTHR10259:SF22">
    <property type="entry name" value="THIOPURINE S-METHYLTRANSFERASE"/>
    <property type="match status" value="1"/>
</dbReference>
<dbReference type="GO" id="GO:0008119">
    <property type="term" value="F:thiopurine S-methyltransferase activity"/>
    <property type="evidence" value="ECO:0007669"/>
    <property type="project" value="UniProtKB-EC"/>
</dbReference>
<dbReference type="PIRSF" id="PIRSF023956">
    <property type="entry name" value="Thiopurine_S-methyltransferase"/>
    <property type="match status" value="1"/>
</dbReference>
<dbReference type="EC" id="2.1.1.67" evidence="4"/>
<feature type="compositionally biased region" description="Basic and acidic residues" evidence="9">
    <location>
        <begin position="1"/>
        <end position="15"/>
    </location>
</feature>
<proteinExistence type="inferred from homology"/>
<dbReference type="EMBL" id="AMQN01005187">
    <property type="status" value="NOT_ANNOTATED_CDS"/>
    <property type="molecule type" value="Genomic_DNA"/>
</dbReference>
<dbReference type="InterPro" id="IPR025835">
    <property type="entry name" value="Thiopurine_S-MeTrfase"/>
</dbReference>
<evidence type="ECO:0000256" key="7">
    <source>
        <dbReference type="ARBA" id="ARBA00022679"/>
    </source>
</evidence>
<feature type="region of interest" description="Disordered" evidence="9">
    <location>
        <begin position="1"/>
        <end position="24"/>
    </location>
</feature>
<evidence type="ECO:0000313" key="12">
    <source>
        <dbReference type="Proteomes" id="UP000014760"/>
    </source>
</evidence>
<evidence type="ECO:0000256" key="4">
    <source>
        <dbReference type="ARBA" id="ARBA00011905"/>
    </source>
</evidence>
<feature type="non-terminal residue" evidence="10">
    <location>
        <position position="1"/>
    </location>
</feature>
<dbReference type="Proteomes" id="UP000014760">
    <property type="component" value="Unassembled WGS sequence"/>
</dbReference>
<dbReference type="PROSITE" id="PS51585">
    <property type="entry name" value="SAM_MT_TPMT"/>
    <property type="match status" value="1"/>
</dbReference>
<evidence type="ECO:0000256" key="8">
    <source>
        <dbReference type="ARBA" id="ARBA00022691"/>
    </source>
</evidence>
<organism evidence="10">
    <name type="scientific">Capitella teleta</name>
    <name type="common">Polychaete worm</name>
    <dbReference type="NCBI Taxonomy" id="283909"/>
    <lineage>
        <taxon>Eukaryota</taxon>
        <taxon>Metazoa</taxon>
        <taxon>Spiralia</taxon>
        <taxon>Lophotrochozoa</taxon>
        <taxon>Annelida</taxon>
        <taxon>Polychaeta</taxon>
        <taxon>Sedentaria</taxon>
        <taxon>Scolecida</taxon>
        <taxon>Capitellidae</taxon>
        <taxon>Capitella</taxon>
    </lineage>
</organism>
<evidence type="ECO:0000256" key="9">
    <source>
        <dbReference type="SAM" id="MobiDB-lite"/>
    </source>
</evidence>
<dbReference type="EMBL" id="KB295343">
    <property type="protein sequence ID" value="ELU13294.1"/>
    <property type="molecule type" value="Genomic_DNA"/>
</dbReference>
<dbReference type="AlphaFoldDB" id="R7V411"/>
<dbReference type="HOGENOM" id="CLU_085515_2_0_1"/>
<protein>
    <recommendedName>
        <fullName evidence="4">thiopurine S-methyltransferase</fullName>
        <ecNumber evidence="4">2.1.1.67</ecNumber>
    </recommendedName>
</protein>
<evidence type="ECO:0000256" key="6">
    <source>
        <dbReference type="ARBA" id="ARBA00022603"/>
    </source>
</evidence>
<evidence type="ECO:0000313" key="10">
    <source>
        <dbReference type="EMBL" id="ELU13294.1"/>
    </source>
</evidence>
<keyword evidence="7" id="KW-0808">Transferase</keyword>
<dbReference type="Gene3D" id="3.40.50.150">
    <property type="entry name" value="Vaccinia Virus protein VP39"/>
    <property type="match status" value="1"/>
</dbReference>
<name>R7V411_CAPTE</name>
<dbReference type="GO" id="GO:0032259">
    <property type="term" value="P:methylation"/>
    <property type="evidence" value="ECO:0007669"/>
    <property type="project" value="UniProtKB-KW"/>
</dbReference>
<dbReference type="InterPro" id="IPR029063">
    <property type="entry name" value="SAM-dependent_MTases_sf"/>
</dbReference>
<keyword evidence="5" id="KW-0963">Cytoplasm</keyword>
<keyword evidence="6" id="KW-0489">Methyltransferase</keyword>
<comment type="catalytic activity">
    <reaction evidence="1">
        <text>S-adenosyl-L-methionine + a thiopurine = S-adenosyl-L-homocysteine + a thiopurine S-methylether.</text>
        <dbReference type="EC" id="2.1.1.67"/>
    </reaction>
</comment>
<comment type="subcellular location">
    <subcellularLocation>
        <location evidence="2">Cytoplasm</location>
    </subcellularLocation>
</comment>